<feature type="signal peptide" evidence="1">
    <location>
        <begin position="1"/>
        <end position="19"/>
    </location>
</feature>
<name>A0A2M4CFK5_9DIPT</name>
<evidence type="ECO:0000313" key="2">
    <source>
        <dbReference type="EMBL" id="MBW63708.1"/>
    </source>
</evidence>
<feature type="chain" id="PRO_5014954207" evidence="1">
    <location>
        <begin position="20"/>
        <end position="69"/>
    </location>
</feature>
<keyword evidence="1" id="KW-0732">Signal</keyword>
<proteinExistence type="predicted"/>
<organism evidence="2">
    <name type="scientific">Anopheles marajoara</name>
    <dbReference type="NCBI Taxonomy" id="58244"/>
    <lineage>
        <taxon>Eukaryota</taxon>
        <taxon>Metazoa</taxon>
        <taxon>Ecdysozoa</taxon>
        <taxon>Arthropoda</taxon>
        <taxon>Hexapoda</taxon>
        <taxon>Insecta</taxon>
        <taxon>Pterygota</taxon>
        <taxon>Neoptera</taxon>
        <taxon>Endopterygota</taxon>
        <taxon>Diptera</taxon>
        <taxon>Nematocera</taxon>
        <taxon>Culicoidea</taxon>
        <taxon>Culicidae</taxon>
        <taxon>Anophelinae</taxon>
        <taxon>Anopheles</taxon>
    </lineage>
</organism>
<protein>
    <submittedName>
        <fullName evidence="2">Putative secreted protein</fullName>
    </submittedName>
</protein>
<evidence type="ECO:0000256" key="1">
    <source>
        <dbReference type="SAM" id="SignalP"/>
    </source>
</evidence>
<sequence length="69" mass="7450">MLALLLAATALWYYQFSAAKSSLCLFLLRISLRLVNTLEAGATSASVVVVPMLQSNGSFRLNLSPAHTH</sequence>
<reference evidence="2" key="1">
    <citation type="submission" date="2018-01" db="EMBL/GenBank/DDBJ databases">
        <title>An insight into the sialome of Amazonian anophelines.</title>
        <authorList>
            <person name="Ribeiro J.M."/>
            <person name="Scarpassa V."/>
            <person name="Calvo E."/>
        </authorList>
    </citation>
    <scope>NUCLEOTIDE SEQUENCE</scope>
    <source>
        <tissue evidence="2">Salivary glands</tissue>
    </source>
</reference>
<accession>A0A2M4CFK5</accession>
<dbReference type="EMBL" id="GGFJ01014567">
    <property type="protein sequence ID" value="MBW63708.1"/>
    <property type="molecule type" value="Transcribed_RNA"/>
</dbReference>
<dbReference type="AlphaFoldDB" id="A0A2M4CFK5"/>